<reference evidence="2" key="2">
    <citation type="submission" date="2015-01" db="EMBL/GenBank/DDBJ databases">
        <title>Evolutionary Origins and Diversification of the Mycorrhizal Mutualists.</title>
        <authorList>
            <consortium name="DOE Joint Genome Institute"/>
            <consortium name="Mycorrhizal Genomics Consortium"/>
            <person name="Kohler A."/>
            <person name="Kuo A."/>
            <person name="Nagy L.G."/>
            <person name="Floudas D."/>
            <person name="Copeland A."/>
            <person name="Barry K.W."/>
            <person name="Cichocki N."/>
            <person name="Veneault-Fourrey C."/>
            <person name="LaButti K."/>
            <person name="Lindquist E.A."/>
            <person name="Lipzen A."/>
            <person name="Lundell T."/>
            <person name="Morin E."/>
            <person name="Murat C."/>
            <person name="Riley R."/>
            <person name="Ohm R."/>
            <person name="Sun H."/>
            <person name="Tunlid A."/>
            <person name="Henrissat B."/>
            <person name="Grigoriev I.V."/>
            <person name="Hibbett D.S."/>
            <person name="Martin F."/>
        </authorList>
    </citation>
    <scope>NUCLEOTIDE SEQUENCE [LARGE SCALE GENOMIC DNA]</scope>
    <source>
        <strain evidence="2">441</strain>
    </source>
</reference>
<organism evidence="1 2">
    <name type="scientific">Pisolithus microcarpus 441</name>
    <dbReference type="NCBI Taxonomy" id="765257"/>
    <lineage>
        <taxon>Eukaryota</taxon>
        <taxon>Fungi</taxon>
        <taxon>Dikarya</taxon>
        <taxon>Basidiomycota</taxon>
        <taxon>Agaricomycotina</taxon>
        <taxon>Agaricomycetes</taxon>
        <taxon>Agaricomycetidae</taxon>
        <taxon>Boletales</taxon>
        <taxon>Sclerodermatineae</taxon>
        <taxon>Pisolithaceae</taxon>
        <taxon>Pisolithus</taxon>
    </lineage>
</organism>
<name>A0A0C9ZD45_9AGAM</name>
<dbReference type="AlphaFoldDB" id="A0A0C9ZD45"/>
<protein>
    <submittedName>
        <fullName evidence="1">Uncharacterized protein</fullName>
    </submittedName>
</protein>
<gene>
    <name evidence="1" type="ORF">PISMIDRAFT_684813</name>
</gene>
<dbReference type="EMBL" id="KN833817">
    <property type="protein sequence ID" value="KIK17863.1"/>
    <property type="molecule type" value="Genomic_DNA"/>
</dbReference>
<feature type="non-terminal residue" evidence="1">
    <location>
        <position position="1"/>
    </location>
</feature>
<sequence length="65" mass="6986">RPSVHAVTQVRVNISPDGPSTITVSAITPTYTLYIPVCHPNVAVADNLDDATARRIPYSLSPRAE</sequence>
<proteinExistence type="predicted"/>
<evidence type="ECO:0000313" key="2">
    <source>
        <dbReference type="Proteomes" id="UP000054018"/>
    </source>
</evidence>
<accession>A0A0C9ZD45</accession>
<dbReference type="HOGENOM" id="CLU_2855985_0_0_1"/>
<reference evidence="1 2" key="1">
    <citation type="submission" date="2014-04" db="EMBL/GenBank/DDBJ databases">
        <authorList>
            <consortium name="DOE Joint Genome Institute"/>
            <person name="Kuo A."/>
            <person name="Kohler A."/>
            <person name="Costa M.D."/>
            <person name="Nagy L.G."/>
            <person name="Floudas D."/>
            <person name="Copeland A."/>
            <person name="Barry K.W."/>
            <person name="Cichocki N."/>
            <person name="Veneault-Fourrey C."/>
            <person name="LaButti K."/>
            <person name="Lindquist E.A."/>
            <person name="Lipzen A."/>
            <person name="Lundell T."/>
            <person name="Morin E."/>
            <person name="Murat C."/>
            <person name="Sun H."/>
            <person name="Tunlid A."/>
            <person name="Henrissat B."/>
            <person name="Grigoriev I.V."/>
            <person name="Hibbett D.S."/>
            <person name="Martin F."/>
            <person name="Nordberg H.P."/>
            <person name="Cantor M.N."/>
            <person name="Hua S.X."/>
        </authorList>
    </citation>
    <scope>NUCLEOTIDE SEQUENCE [LARGE SCALE GENOMIC DNA]</scope>
    <source>
        <strain evidence="1 2">441</strain>
    </source>
</reference>
<dbReference type="Proteomes" id="UP000054018">
    <property type="component" value="Unassembled WGS sequence"/>
</dbReference>
<evidence type="ECO:0000313" key="1">
    <source>
        <dbReference type="EMBL" id="KIK17863.1"/>
    </source>
</evidence>
<keyword evidence="2" id="KW-1185">Reference proteome</keyword>